<keyword evidence="7" id="KW-0479">Metal-binding</keyword>
<dbReference type="Gene3D" id="2.60.120.380">
    <property type="match status" value="2"/>
</dbReference>
<proteinExistence type="predicted"/>
<dbReference type="RefSeq" id="WP_143856333.1">
    <property type="nucleotide sequence ID" value="NZ_CP041730.1"/>
</dbReference>
<evidence type="ECO:0000256" key="10">
    <source>
        <dbReference type="ARBA" id="ARBA00022833"/>
    </source>
</evidence>
<keyword evidence="9" id="KW-0378">Hydrolase</keyword>
<comment type="subcellular location">
    <subcellularLocation>
        <location evidence="3">Secreted</location>
    </subcellularLocation>
</comment>
<gene>
    <name evidence="17" type="ORF">FNU76_03015</name>
</gene>
<feature type="domain" description="Peptidase C-terminal archaeal/bacterial" evidence="15">
    <location>
        <begin position="762"/>
        <end position="829"/>
    </location>
</feature>
<dbReference type="PRINTS" id="PR00931">
    <property type="entry name" value="MICOLLPTASE"/>
</dbReference>
<evidence type="ECO:0000256" key="6">
    <source>
        <dbReference type="ARBA" id="ARBA00022670"/>
    </source>
</evidence>
<dbReference type="InterPro" id="IPR002169">
    <property type="entry name" value="Peptidase_M9A/M9B"/>
</dbReference>
<keyword evidence="5" id="KW-0964">Secreted</keyword>
<keyword evidence="12" id="KW-0865">Zymogen</keyword>
<dbReference type="Pfam" id="PF04151">
    <property type="entry name" value="PPC"/>
    <property type="match status" value="1"/>
</dbReference>
<feature type="domain" description="Peptidase M9 collagenase N-terminal" evidence="16">
    <location>
        <begin position="81"/>
        <end position="262"/>
    </location>
</feature>
<feature type="active site" evidence="13">
    <location>
        <position position="489"/>
    </location>
</feature>
<comment type="catalytic activity">
    <reaction evidence="1">
        <text>Digestion of native collagen in the triple helical region at Xaa-|-Gly bonds. With synthetic peptides, a preference is shown for Gly at P3 and P1', Pro and Ala at P2 and P2', and hydroxyproline, Ala or Arg at P3'.</text>
        <dbReference type="EC" id="3.4.24.3"/>
    </reaction>
</comment>
<dbReference type="GO" id="GO:0004222">
    <property type="term" value="F:metalloendopeptidase activity"/>
    <property type="evidence" value="ECO:0007669"/>
    <property type="project" value="UniProtKB-EC"/>
</dbReference>
<feature type="chain" id="PRO_5028154556" description="microbial collagenase" evidence="14">
    <location>
        <begin position="25"/>
        <end position="961"/>
    </location>
</feature>
<keyword evidence="6" id="KW-0645">Protease</keyword>
<evidence type="ECO:0000259" key="16">
    <source>
        <dbReference type="Pfam" id="PF08453"/>
    </source>
</evidence>
<reference evidence="18" key="1">
    <citation type="submission" date="2019-07" db="EMBL/GenBank/DDBJ databases">
        <title>Chitinimonas sp. nov., isolated from Ny-Alesund, arctica soil.</title>
        <authorList>
            <person name="Xu Q."/>
            <person name="Peng F."/>
        </authorList>
    </citation>
    <scope>NUCLEOTIDE SEQUENCE [LARGE SCALE GENOMIC DNA]</scope>
    <source>
        <strain evidence="18">R3-44</strain>
    </source>
</reference>
<accession>A0A516SBG6</accession>
<keyword evidence="18" id="KW-1185">Reference proteome</keyword>
<evidence type="ECO:0000256" key="4">
    <source>
        <dbReference type="ARBA" id="ARBA00012653"/>
    </source>
</evidence>
<keyword evidence="8 14" id="KW-0732">Signal</keyword>
<evidence type="ECO:0000256" key="2">
    <source>
        <dbReference type="ARBA" id="ARBA00001947"/>
    </source>
</evidence>
<evidence type="ECO:0000256" key="12">
    <source>
        <dbReference type="ARBA" id="ARBA00023145"/>
    </source>
</evidence>
<dbReference type="EC" id="3.4.24.3" evidence="4"/>
<dbReference type="GO" id="GO:0005576">
    <property type="term" value="C:extracellular region"/>
    <property type="evidence" value="ECO:0007669"/>
    <property type="project" value="UniProtKB-SubCell"/>
</dbReference>
<evidence type="ECO:0000256" key="14">
    <source>
        <dbReference type="SAM" id="SignalP"/>
    </source>
</evidence>
<dbReference type="GO" id="GO:0008270">
    <property type="term" value="F:zinc ion binding"/>
    <property type="evidence" value="ECO:0007669"/>
    <property type="project" value="InterPro"/>
</dbReference>
<evidence type="ECO:0000256" key="3">
    <source>
        <dbReference type="ARBA" id="ARBA00004613"/>
    </source>
</evidence>
<dbReference type="PANTHER" id="PTHR13062:SF9">
    <property type="entry name" value="MICROBIAL COLLAGENASE"/>
    <property type="match status" value="1"/>
</dbReference>
<dbReference type="Pfam" id="PF01752">
    <property type="entry name" value="Peptidase_M9"/>
    <property type="match status" value="1"/>
</dbReference>
<dbReference type="Gene3D" id="1.10.390.20">
    <property type="match status" value="1"/>
</dbReference>
<evidence type="ECO:0000256" key="7">
    <source>
        <dbReference type="ARBA" id="ARBA00022723"/>
    </source>
</evidence>
<dbReference type="Gene3D" id="2.60.40.10">
    <property type="entry name" value="Immunoglobulins"/>
    <property type="match status" value="1"/>
</dbReference>
<keyword evidence="10" id="KW-0862">Zinc</keyword>
<dbReference type="EMBL" id="CP041730">
    <property type="protein sequence ID" value="QDQ25408.1"/>
    <property type="molecule type" value="Genomic_DNA"/>
</dbReference>
<sequence length="961" mass="103941">MNYRLHARGQLAIALALAFSTVHGAIPPSPPTQQAVDPSTRHSVVGTATQPVLKPVTADIANPDMARSRALQHAMADTTPCRVEDFGAVKGDALVSLVKSQTTSCIGKLYTVTGGTARAALNEAQMISIAGALRQAAQGYDGTNRNQIQQLVAYLRAGYFVQWYHKSDVGDYGQGLKTAIRAALDALYANDSLRKVNSENGDLLSEAVTLIDSAGENARYLPVVLDLLKRADDSYFKNWSMRNAVNNVFTVLFRGHQNDDFAALVRNDTKVVDALDKFYRQRLSLRGTDSEFVLVNAVREAGRFMKYSERKEQVKPLLRTVLLENEMVGKGAGLWLASASMADYYDAANCNYYNTCNFKVTLKSKVLSKRYDCSPSLKILAQDMNTEQFKQSCALIGAEEKLFHYGMFGGDPQASKPVPNDKNSALEVVVFDDYQNYATYASVLFGIDTNNGGMYLEGNPADANNQARFIAHEASWNRPAFQVWNLEHEFIHYLDGRYDLEGDFGRSNAVNSVWWGEGVAEYYSHQNNYPEAITEGRRKTYALSTIFGNKYDMGDYTNRAYRWGYLAVRFMFEKHRADVEKALSLTRSGDYAGYTSHMNSLGSRYDAEFAKWLETVGDSGEFAGGKPAGSTGGNTAPTVTGLADQRIISGQSATLAFTVADKETPAAQLSVAIASSNPAMFPATSMILGGSGGQRSLKLQPRAGQLGTAQLTVTVSDGKLSASGSFTVTVSGDGGGGGGNCPARSDALADGCTRVVSGTGAAYYYINVPAGTRQLRLSTGGGSGDADLYVQDGKGWPTESSYVAKSVQAGNSETVLIEKPVAGYYHLMLKPKSPFANVKLSAAFNGAGGGDGDYSESKCPANPQGLSDYCLRGNLSGERGFFWVYAPANAKRITLSTEGGNELALFAKTGTWPSTSDYQYRSAAGSQNLVLDDLQGGNRYYHVLLQGKSPYQGVKLKARVE</sequence>
<dbReference type="InterPro" id="IPR007280">
    <property type="entry name" value="Peptidase_C_arc/bac"/>
</dbReference>
<feature type="signal peptide" evidence="14">
    <location>
        <begin position="1"/>
        <end position="24"/>
    </location>
</feature>
<dbReference type="OrthoDB" id="9802683at2"/>
<evidence type="ECO:0000313" key="18">
    <source>
        <dbReference type="Proteomes" id="UP000317550"/>
    </source>
</evidence>
<dbReference type="GO" id="GO:0006508">
    <property type="term" value="P:proteolysis"/>
    <property type="evidence" value="ECO:0007669"/>
    <property type="project" value="UniProtKB-KW"/>
</dbReference>
<dbReference type="KEGG" id="cari:FNU76_03015"/>
<dbReference type="Pfam" id="PF08453">
    <property type="entry name" value="Peptidase_M9_N"/>
    <property type="match status" value="1"/>
</dbReference>
<evidence type="ECO:0000256" key="1">
    <source>
        <dbReference type="ARBA" id="ARBA00000424"/>
    </source>
</evidence>
<comment type="cofactor">
    <cofactor evidence="2">
        <name>Zn(2+)</name>
        <dbReference type="ChEBI" id="CHEBI:29105"/>
    </cofactor>
</comment>
<organism evidence="17 18">
    <name type="scientific">Chitinimonas arctica</name>
    <dbReference type="NCBI Taxonomy" id="2594795"/>
    <lineage>
        <taxon>Bacteria</taxon>
        <taxon>Pseudomonadati</taxon>
        <taxon>Pseudomonadota</taxon>
        <taxon>Betaproteobacteria</taxon>
        <taxon>Neisseriales</taxon>
        <taxon>Chitinibacteraceae</taxon>
        <taxon>Chitinimonas</taxon>
    </lineage>
</organism>
<evidence type="ECO:0000259" key="15">
    <source>
        <dbReference type="Pfam" id="PF04151"/>
    </source>
</evidence>
<protein>
    <recommendedName>
        <fullName evidence="4">microbial collagenase</fullName>
        <ecNumber evidence="4">3.4.24.3</ecNumber>
    </recommendedName>
</protein>
<evidence type="ECO:0000256" key="5">
    <source>
        <dbReference type="ARBA" id="ARBA00022525"/>
    </source>
</evidence>
<evidence type="ECO:0000256" key="11">
    <source>
        <dbReference type="ARBA" id="ARBA00023049"/>
    </source>
</evidence>
<dbReference type="InterPro" id="IPR013783">
    <property type="entry name" value="Ig-like_fold"/>
</dbReference>
<dbReference type="PANTHER" id="PTHR13062">
    <property type="entry name" value="COLLAGENASE"/>
    <property type="match status" value="1"/>
</dbReference>
<evidence type="ECO:0000256" key="9">
    <source>
        <dbReference type="ARBA" id="ARBA00022801"/>
    </source>
</evidence>
<dbReference type="Gene3D" id="3.40.30.160">
    <property type="entry name" value="Collagenase ColT, N-terminal domain"/>
    <property type="match status" value="1"/>
</dbReference>
<dbReference type="Proteomes" id="UP000317550">
    <property type="component" value="Chromosome"/>
</dbReference>
<evidence type="ECO:0000256" key="13">
    <source>
        <dbReference type="PIRSR" id="PIRSR602169-1"/>
    </source>
</evidence>
<dbReference type="InterPro" id="IPR013661">
    <property type="entry name" value="Peptidase_M9_N_dom"/>
</dbReference>
<evidence type="ECO:0000256" key="8">
    <source>
        <dbReference type="ARBA" id="ARBA00022729"/>
    </source>
</evidence>
<dbReference type="AlphaFoldDB" id="A0A516SBG6"/>
<keyword evidence="11" id="KW-0482">Metalloprotease</keyword>
<evidence type="ECO:0000313" key="17">
    <source>
        <dbReference type="EMBL" id="QDQ25408.1"/>
    </source>
</evidence>
<name>A0A516SBG6_9NEIS</name>